<dbReference type="Proteomes" id="UP000504618">
    <property type="component" value="Unplaced"/>
</dbReference>
<proteinExistence type="predicted"/>
<sequence length="339" mass="37770">MQCFKCKRSIATTAAACECNKLFHPGCIKIFALTKYADHCCKALAAQQDLPTTPLADKCTQSLNFEDMATPTDMKSQSTDALFLSIMSKIEESDKKMTALMEDQRSKTEESNNKLTAFIEDQREINREINDKLSKLNCIVETVAHNSQRITKLEQASSTQARDIQALKTAQPIAHTEEENKLIISGLPEALSITPTELVNNIFSALDSRNLSSHVIDVRSMKRRLQSGATPSRSSNAGSLGSIVVTLSSGAVRDAIIAKKRAKRVLKQRDVCGNDSDRNLYVNEMLLKATYDLLQHAKRVAKEKSYKYVWIKQGRICVRSSDSTPIIYIDSMENLTDLV</sequence>
<evidence type="ECO:0000313" key="3">
    <source>
        <dbReference type="RefSeq" id="XP_024879527.1"/>
    </source>
</evidence>
<dbReference type="GeneID" id="112459578"/>
<protein>
    <submittedName>
        <fullName evidence="3">Uncharacterized protein LOC112459578</fullName>
    </submittedName>
</protein>
<accession>A0A6J1QB25</accession>
<reference evidence="3" key="1">
    <citation type="submission" date="2025-08" db="UniProtKB">
        <authorList>
            <consortium name="RefSeq"/>
        </authorList>
    </citation>
    <scope>IDENTIFICATION</scope>
    <source>
        <tissue evidence="3">Whole body</tissue>
    </source>
</reference>
<evidence type="ECO:0000313" key="2">
    <source>
        <dbReference type="Proteomes" id="UP000504618"/>
    </source>
</evidence>
<dbReference type="OrthoDB" id="7700695at2759"/>
<dbReference type="InterPro" id="IPR057251">
    <property type="entry name" value="FP_C"/>
</dbReference>
<organism evidence="2 3">
    <name type="scientific">Temnothorax curvispinosus</name>
    <dbReference type="NCBI Taxonomy" id="300111"/>
    <lineage>
        <taxon>Eukaryota</taxon>
        <taxon>Metazoa</taxon>
        <taxon>Ecdysozoa</taxon>
        <taxon>Arthropoda</taxon>
        <taxon>Hexapoda</taxon>
        <taxon>Insecta</taxon>
        <taxon>Pterygota</taxon>
        <taxon>Neoptera</taxon>
        <taxon>Endopterygota</taxon>
        <taxon>Hymenoptera</taxon>
        <taxon>Apocrita</taxon>
        <taxon>Aculeata</taxon>
        <taxon>Formicoidea</taxon>
        <taxon>Formicidae</taxon>
        <taxon>Myrmicinae</taxon>
        <taxon>Temnothorax</taxon>
    </lineage>
</organism>
<dbReference type="AlphaFoldDB" id="A0A6J1QB25"/>
<gene>
    <name evidence="3" type="primary">LOC112459578</name>
</gene>
<evidence type="ECO:0000259" key="1">
    <source>
        <dbReference type="Pfam" id="PF25298"/>
    </source>
</evidence>
<feature type="domain" description="FP protein C-terminal" evidence="1">
    <location>
        <begin position="289"/>
        <end position="338"/>
    </location>
</feature>
<name>A0A6J1QB25_9HYME</name>
<dbReference type="Pfam" id="PF25298">
    <property type="entry name" value="Baculo_FP_2nd"/>
    <property type="match status" value="1"/>
</dbReference>
<keyword evidence="2" id="KW-1185">Reference proteome</keyword>
<dbReference type="RefSeq" id="XP_024879527.1">
    <property type="nucleotide sequence ID" value="XM_025023759.1"/>
</dbReference>